<evidence type="ECO:0000313" key="3">
    <source>
        <dbReference type="EMBL" id="KAJ7771005.1"/>
    </source>
</evidence>
<dbReference type="SUPFAM" id="SSF49879">
    <property type="entry name" value="SMAD/FHA domain"/>
    <property type="match status" value="1"/>
</dbReference>
<dbReference type="PROSITE" id="PS50006">
    <property type="entry name" value="FHA_DOMAIN"/>
    <property type="match status" value="1"/>
</dbReference>
<dbReference type="EMBL" id="JARJLG010000022">
    <property type="protein sequence ID" value="KAJ7771005.1"/>
    <property type="molecule type" value="Genomic_DNA"/>
</dbReference>
<dbReference type="SMART" id="SM00240">
    <property type="entry name" value="FHA"/>
    <property type="match status" value="1"/>
</dbReference>
<feature type="domain" description="FHA" evidence="2">
    <location>
        <begin position="45"/>
        <end position="102"/>
    </location>
</feature>
<gene>
    <name evidence="3" type="ORF">DFH07DRAFT_1057767</name>
</gene>
<dbReference type="AlphaFoldDB" id="A0AAD7JV80"/>
<feature type="compositionally biased region" description="Basic and acidic residues" evidence="1">
    <location>
        <begin position="176"/>
        <end position="187"/>
    </location>
</feature>
<comment type="caution">
    <text evidence="3">The sequence shown here is derived from an EMBL/GenBank/DDBJ whole genome shotgun (WGS) entry which is preliminary data.</text>
</comment>
<sequence>MGPKQSEVASKDDTKATAPANVTISVPVEGVEFIYEDPNVKHNKITIYRSKGSDIVEVGRKLFGDNPKAISPNHARLMFEDSKVSITDLGSTKGTWVKSKKVALTKDKPHPLKDGDRIVFGAKEDAGIVKDPDAVRVKVKFLTELPSAGKNRPSPKKGKDDGSKAPLAPPKIAQIKSDRPNTPDAKSKPPARRQRTTSLHAPDKPKVLADPAAVSTQSTKIPHTTLTREIQIPWSENFRPGFGVDALTGEFMARCALRSSKMAESSKPNEGHISIERLQWKGVKDLRDGFEMEVGGTVNVLPVGANAKIASVLSQNSSTSTILVQYKVDADFAPDFLSQKVRLKEGLETLSDKEFREQFGDYYIAGCQRAYSCRMIVVCKVNEETVTDSLEREAVALVDNYFKGGIKSFDLAQQTKSFSMLSVIVHTEGCSANPNSVFSVAVQDAPQTLSQVLENIHGVRRVAHLYHYSTIDSCKLSKRVDVPKDTFDKASLMRGTYTYVQACLLHPALQQFPWDRNTMRAVLKRFEEQRTSIVQISKDNKKANNIETLQRDLASSKDKGNVLIRRYDFIHIVASMNKSIVSHPPEA</sequence>
<proteinExistence type="predicted"/>
<dbReference type="Pfam" id="PF00498">
    <property type="entry name" value="FHA"/>
    <property type="match status" value="1"/>
</dbReference>
<feature type="region of interest" description="Disordered" evidence="1">
    <location>
        <begin position="146"/>
        <end position="218"/>
    </location>
</feature>
<dbReference type="InterPro" id="IPR000253">
    <property type="entry name" value="FHA_dom"/>
</dbReference>
<reference evidence="3" key="1">
    <citation type="submission" date="2023-03" db="EMBL/GenBank/DDBJ databases">
        <title>Massive genome expansion in bonnet fungi (Mycena s.s.) driven by repeated elements and novel gene families across ecological guilds.</title>
        <authorList>
            <consortium name="Lawrence Berkeley National Laboratory"/>
            <person name="Harder C.B."/>
            <person name="Miyauchi S."/>
            <person name="Viragh M."/>
            <person name="Kuo A."/>
            <person name="Thoen E."/>
            <person name="Andreopoulos B."/>
            <person name="Lu D."/>
            <person name="Skrede I."/>
            <person name="Drula E."/>
            <person name="Henrissat B."/>
            <person name="Morin E."/>
            <person name="Kohler A."/>
            <person name="Barry K."/>
            <person name="LaButti K."/>
            <person name="Morin E."/>
            <person name="Salamov A."/>
            <person name="Lipzen A."/>
            <person name="Mereny Z."/>
            <person name="Hegedus B."/>
            <person name="Baldrian P."/>
            <person name="Stursova M."/>
            <person name="Weitz H."/>
            <person name="Taylor A."/>
            <person name="Grigoriev I.V."/>
            <person name="Nagy L.G."/>
            <person name="Martin F."/>
            <person name="Kauserud H."/>
        </authorList>
    </citation>
    <scope>NUCLEOTIDE SEQUENCE</scope>
    <source>
        <strain evidence="3">CBHHK188m</strain>
    </source>
</reference>
<keyword evidence="4" id="KW-1185">Reference proteome</keyword>
<dbReference type="Gene3D" id="2.60.200.20">
    <property type="match status" value="1"/>
</dbReference>
<evidence type="ECO:0000313" key="4">
    <source>
        <dbReference type="Proteomes" id="UP001215280"/>
    </source>
</evidence>
<evidence type="ECO:0000256" key="1">
    <source>
        <dbReference type="SAM" id="MobiDB-lite"/>
    </source>
</evidence>
<dbReference type="InterPro" id="IPR008984">
    <property type="entry name" value="SMAD_FHA_dom_sf"/>
</dbReference>
<dbReference type="CDD" id="cd00060">
    <property type="entry name" value="FHA"/>
    <property type="match status" value="1"/>
</dbReference>
<organism evidence="3 4">
    <name type="scientific">Mycena maculata</name>
    <dbReference type="NCBI Taxonomy" id="230809"/>
    <lineage>
        <taxon>Eukaryota</taxon>
        <taxon>Fungi</taxon>
        <taxon>Dikarya</taxon>
        <taxon>Basidiomycota</taxon>
        <taxon>Agaricomycotina</taxon>
        <taxon>Agaricomycetes</taxon>
        <taxon>Agaricomycetidae</taxon>
        <taxon>Agaricales</taxon>
        <taxon>Marasmiineae</taxon>
        <taxon>Mycenaceae</taxon>
        <taxon>Mycena</taxon>
    </lineage>
</organism>
<evidence type="ECO:0000259" key="2">
    <source>
        <dbReference type="PROSITE" id="PS50006"/>
    </source>
</evidence>
<accession>A0AAD7JV80</accession>
<protein>
    <recommendedName>
        <fullName evidence="2">FHA domain-containing protein</fullName>
    </recommendedName>
</protein>
<dbReference type="Proteomes" id="UP001215280">
    <property type="component" value="Unassembled WGS sequence"/>
</dbReference>
<name>A0AAD7JV80_9AGAR</name>